<proteinExistence type="predicted"/>
<dbReference type="GO" id="GO:0005231">
    <property type="term" value="F:excitatory extracellular ligand-gated monoatomic ion channel activity"/>
    <property type="evidence" value="ECO:0000318"/>
    <property type="project" value="GO_Central"/>
</dbReference>
<evidence type="ECO:0000256" key="3">
    <source>
        <dbReference type="ARBA" id="ARBA00022989"/>
    </source>
</evidence>
<dbReference type="EnsemblMetazoa" id="PPA17286.1">
    <property type="protein sequence ID" value="PPA17286.1"/>
    <property type="gene ID" value="WBGene00106840"/>
</dbReference>
<dbReference type="CDD" id="cd18989">
    <property type="entry name" value="LGIC_ECD_cation"/>
    <property type="match status" value="1"/>
</dbReference>
<evidence type="ECO:0000256" key="2">
    <source>
        <dbReference type="ARBA" id="ARBA00022692"/>
    </source>
</evidence>
<feature type="transmembrane region" description="Helical" evidence="6">
    <location>
        <begin position="550"/>
        <end position="571"/>
    </location>
</feature>
<dbReference type="GO" id="GO:0043005">
    <property type="term" value="C:neuron projection"/>
    <property type="evidence" value="ECO:0000318"/>
    <property type="project" value="GO_Central"/>
</dbReference>
<evidence type="ECO:0000256" key="5">
    <source>
        <dbReference type="SAM" id="MobiDB-lite"/>
    </source>
</evidence>
<dbReference type="SUPFAM" id="SSF63712">
    <property type="entry name" value="Nicotinic receptor ligand binding domain-like"/>
    <property type="match status" value="1"/>
</dbReference>
<dbReference type="SUPFAM" id="SSF90112">
    <property type="entry name" value="Neurotransmitter-gated ion-channel transmembrane pore"/>
    <property type="match status" value="2"/>
</dbReference>
<gene>
    <name evidence="8" type="primary">WBGene00106840</name>
</gene>
<dbReference type="AlphaFoldDB" id="A0A8R1YEC2"/>
<sequence length="669" mass="75004">MVYSITLSRNPQFWIGLVVIPTFMLGLQILIGLFFSGKDNLENNAIGFGLTTMMSMMVIVGILNDSLNKIKSLPCMGLFVLIQIAVTSVAVVAVLLIDKFKSVSKRHRQYTHNLDLRTHFQPRKISPLRDHSVSNLGRTLTSTDALHTIFCVAHWKFCVANVQSVCLHRVRSMLARVFIIIDLIVVLVTGTFLLIIPALIVGLGLYGVFKQSRVPLLIYVVLGMISTVISILVAIIILTVLLVYKLVTSLINMLLGERTLFIEKMAFLQRESHADYMVTLNVLKNDLFHAYDKNVAPMQQKGAFSDGFKENVSMMVTYAKLTSVNERSMEYSIVLGMMLMWNDPRLGWNPQLFGNISHIYTTLEQVWFPNFHPCESSSITYLALGTNQVAKIFPNGNIRTILQAEITYSCAFNVSFSVLNSNSFLRFQTERFPFDVQSCSFCFAINGYDSGDISFSATLDPTAQKTFATDMSEWRVKIDNSTSSFDYCANDICMTIIFMLGFLILIGLFSSGKANLVNNAIGFGLTTMMSMMVVVAILNDSLSKIESIPCMGLFVLIQIAVTTVAVVVVLLTDKLKSVLWSVSRRQRRDTSRFWGVIRSITRDEHILRLLLFILFSVLHIANFLWLMSNQGIPTQSNRPYLKRTSPSPSSPSAQTTIPTTPSTLPPIRY</sequence>
<feature type="transmembrane region" description="Helical" evidence="6">
    <location>
        <begin position="492"/>
        <end position="510"/>
    </location>
</feature>
<dbReference type="GO" id="GO:1902495">
    <property type="term" value="C:transmembrane transporter complex"/>
    <property type="evidence" value="ECO:0000318"/>
    <property type="project" value="GO_Central"/>
</dbReference>
<protein>
    <submittedName>
        <fullName evidence="8">Transmembrane ion channel</fullName>
    </submittedName>
</protein>
<keyword evidence="2 6" id="KW-0812">Transmembrane</keyword>
<feature type="transmembrane region" description="Helical" evidence="6">
    <location>
        <begin position="216"/>
        <end position="244"/>
    </location>
</feature>
<keyword evidence="9" id="KW-1185">Reference proteome</keyword>
<dbReference type="GO" id="GO:0004888">
    <property type="term" value="F:transmembrane signaling receptor activity"/>
    <property type="evidence" value="ECO:0007669"/>
    <property type="project" value="InterPro"/>
</dbReference>
<evidence type="ECO:0000256" key="6">
    <source>
        <dbReference type="SAM" id="Phobius"/>
    </source>
</evidence>
<evidence type="ECO:0000313" key="9">
    <source>
        <dbReference type="Proteomes" id="UP000005239"/>
    </source>
</evidence>
<accession>A0A8R1YEC2</accession>
<feature type="transmembrane region" description="Helical" evidence="6">
    <location>
        <begin position="76"/>
        <end position="97"/>
    </location>
</feature>
<dbReference type="Gene3D" id="2.70.170.10">
    <property type="entry name" value="Neurotransmitter-gated ion-channel ligand-binding domain"/>
    <property type="match status" value="1"/>
</dbReference>
<evidence type="ECO:0000256" key="1">
    <source>
        <dbReference type="ARBA" id="ARBA00004141"/>
    </source>
</evidence>
<feature type="transmembrane region" description="Helical" evidence="6">
    <location>
        <begin position="12"/>
        <end position="33"/>
    </location>
</feature>
<dbReference type="InterPro" id="IPR006202">
    <property type="entry name" value="Neur_chan_lig-bd"/>
</dbReference>
<reference evidence="8" key="2">
    <citation type="submission" date="2022-06" db="UniProtKB">
        <authorList>
            <consortium name="EnsemblMetazoa"/>
        </authorList>
    </citation>
    <scope>IDENTIFICATION</scope>
    <source>
        <strain evidence="8">PS312</strain>
    </source>
</reference>
<dbReference type="GO" id="GO:0042391">
    <property type="term" value="P:regulation of membrane potential"/>
    <property type="evidence" value="ECO:0000318"/>
    <property type="project" value="GO_Central"/>
</dbReference>
<evidence type="ECO:0000259" key="7">
    <source>
        <dbReference type="Pfam" id="PF02931"/>
    </source>
</evidence>
<dbReference type="Pfam" id="PF02931">
    <property type="entry name" value="Neur_chan_LBD"/>
    <property type="match status" value="1"/>
</dbReference>
<dbReference type="PANTHER" id="PTHR18945">
    <property type="entry name" value="NEUROTRANSMITTER GATED ION CHANNEL"/>
    <property type="match status" value="1"/>
</dbReference>
<keyword evidence="3 6" id="KW-1133">Transmembrane helix</keyword>
<dbReference type="GO" id="GO:0045202">
    <property type="term" value="C:synapse"/>
    <property type="evidence" value="ECO:0000318"/>
    <property type="project" value="GO_Central"/>
</dbReference>
<dbReference type="InterPro" id="IPR006201">
    <property type="entry name" value="Neur_channel"/>
</dbReference>
<dbReference type="GO" id="GO:0005886">
    <property type="term" value="C:plasma membrane"/>
    <property type="evidence" value="ECO:0000318"/>
    <property type="project" value="GO_Central"/>
</dbReference>
<dbReference type="InterPro" id="IPR036719">
    <property type="entry name" value="Neuro-gated_channel_TM_sf"/>
</dbReference>
<dbReference type="GO" id="GO:0034220">
    <property type="term" value="P:monoatomic ion transmembrane transport"/>
    <property type="evidence" value="ECO:0000318"/>
    <property type="project" value="GO_Central"/>
</dbReference>
<dbReference type="Gene3D" id="1.20.58.390">
    <property type="entry name" value="Neurotransmitter-gated ion-channel transmembrane domain"/>
    <property type="match status" value="1"/>
</dbReference>
<evidence type="ECO:0000256" key="4">
    <source>
        <dbReference type="ARBA" id="ARBA00023136"/>
    </source>
</evidence>
<evidence type="ECO:0000313" key="8">
    <source>
        <dbReference type="EnsemblMetazoa" id="PPA17286.1"/>
    </source>
</evidence>
<dbReference type="InterPro" id="IPR038050">
    <property type="entry name" value="Neuro_actylchol_rec"/>
</dbReference>
<dbReference type="InterPro" id="IPR036734">
    <property type="entry name" value="Neur_chan_lig-bd_sf"/>
</dbReference>
<dbReference type="GO" id="GO:0007268">
    <property type="term" value="P:chemical synaptic transmission"/>
    <property type="evidence" value="ECO:0000318"/>
    <property type="project" value="GO_Central"/>
</dbReference>
<dbReference type="GO" id="GO:1904315">
    <property type="term" value="F:transmitter-gated monoatomic ion channel activity involved in regulation of postsynaptic membrane potential"/>
    <property type="evidence" value="ECO:0000318"/>
    <property type="project" value="GO_Central"/>
</dbReference>
<feature type="transmembrane region" description="Helical" evidence="6">
    <location>
        <begin position="177"/>
        <end position="204"/>
    </location>
</feature>
<reference evidence="9" key="1">
    <citation type="journal article" date="2008" name="Nat. Genet.">
        <title>The Pristionchus pacificus genome provides a unique perspective on nematode lifestyle and parasitism.</title>
        <authorList>
            <person name="Dieterich C."/>
            <person name="Clifton S.W."/>
            <person name="Schuster L.N."/>
            <person name="Chinwalla A."/>
            <person name="Delehaunty K."/>
            <person name="Dinkelacker I."/>
            <person name="Fulton L."/>
            <person name="Fulton R."/>
            <person name="Godfrey J."/>
            <person name="Minx P."/>
            <person name="Mitreva M."/>
            <person name="Roeseler W."/>
            <person name="Tian H."/>
            <person name="Witte H."/>
            <person name="Yang S.P."/>
            <person name="Wilson R.K."/>
            <person name="Sommer R.J."/>
        </authorList>
    </citation>
    <scope>NUCLEOTIDE SEQUENCE [LARGE SCALE GENOMIC DNA]</scope>
    <source>
        <strain evidence="9">PS312</strain>
    </source>
</reference>
<dbReference type="GO" id="GO:0098794">
    <property type="term" value="C:postsynapse"/>
    <property type="evidence" value="ECO:0007669"/>
    <property type="project" value="GOC"/>
</dbReference>
<comment type="subcellular location">
    <subcellularLocation>
        <location evidence="1">Membrane</location>
        <topology evidence="1">Multi-pass membrane protein</topology>
    </subcellularLocation>
</comment>
<feature type="transmembrane region" description="Helical" evidence="6">
    <location>
        <begin position="45"/>
        <end position="64"/>
    </location>
</feature>
<feature type="compositionally biased region" description="Low complexity" evidence="5">
    <location>
        <begin position="644"/>
        <end position="669"/>
    </location>
</feature>
<name>A0A8R1YEC2_PRIPA</name>
<feature type="transmembrane region" description="Helical" evidence="6">
    <location>
        <begin position="606"/>
        <end position="626"/>
    </location>
</feature>
<feature type="domain" description="Neurotransmitter-gated ion-channel ligand-binding" evidence="7">
    <location>
        <begin position="283"/>
        <end position="470"/>
    </location>
</feature>
<feature type="transmembrane region" description="Helical" evidence="6">
    <location>
        <begin position="516"/>
        <end position="538"/>
    </location>
</feature>
<dbReference type="Proteomes" id="UP000005239">
    <property type="component" value="Unassembled WGS sequence"/>
</dbReference>
<keyword evidence="4 6" id="KW-0472">Membrane</keyword>
<organism evidence="8 9">
    <name type="scientific">Pristionchus pacificus</name>
    <name type="common">Parasitic nematode worm</name>
    <dbReference type="NCBI Taxonomy" id="54126"/>
    <lineage>
        <taxon>Eukaryota</taxon>
        <taxon>Metazoa</taxon>
        <taxon>Ecdysozoa</taxon>
        <taxon>Nematoda</taxon>
        <taxon>Chromadorea</taxon>
        <taxon>Rhabditida</taxon>
        <taxon>Rhabditina</taxon>
        <taxon>Diplogasteromorpha</taxon>
        <taxon>Diplogasteroidea</taxon>
        <taxon>Neodiplogasteridae</taxon>
        <taxon>Pristionchus</taxon>
    </lineage>
</organism>
<feature type="region of interest" description="Disordered" evidence="5">
    <location>
        <begin position="637"/>
        <end position="669"/>
    </location>
</feature>